<organism evidence="1 2">
    <name type="scientific">Aspergillus pseudoustus</name>
    <dbReference type="NCBI Taxonomy" id="1810923"/>
    <lineage>
        <taxon>Eukaryota</taxon>
        <taxon>Fungi</taxon>
        <taxon>Dikarya</taxon>
        <taxon>Ascomycota</taxon>
        <taxon>Pezizomycotina</taxon>
        <taxon>Eurotiomycetes</taxon>
        <taxon>Eurotiomycetidae</taxon>
        <taxon>Eurotiales</taxon>
        <taxon>Aspergillaceae</taxon>
        <taxon>Aspergillus</taxon>
        <taxon>Aspergillus subgen. Nidulantes</taxon>
    </lineage>
</organism>
<protein>
    <recommendedName>
        <fullName evidence="3">Nucleoside phosphorylase domain-containing protein</fullName>
    </recommendedName>
</protein>
<dbReference type="EMBL" id="JBFXLU010000005">
    <property type="protein sequence ID" value="KAL2857205.1"/>
    <property type="molecule type" value="Genomic_DNA"/>
</dbReference>
<accession>A0ABR4KY52</accession>
<keyword evidence="2" id="KW-1185">Reference proteome</keyword>
<evidence type="ECO:0000313" key="2">
    <source>
        <dbReference type="Proteomes" id="UP001610446"/>
    </source>
</evidence>
<dbReference type="InterPro" id="IPR035994">
    <property type="entry name" value="Nucleoside_phosphorylase_sf"/>
</dbReference>
<dbReference type="PANTHER" id="PTHR46082:SF11">
    <property type="entry name" value="AAA+ ATPASE DOMAIN-CONTAINING PROTEIN-RELATED"/>
    <property type="match status" value="1"/>
</dbReference>
<evidence type="ECO:0000313" key="1">
    <source>
        <dbReference type="EMBL" id="KAL2857205.1"/>
    </source>
</evidence>
<reference evidence="1 2" key="1">
    <citation type="submission" date="2024-07" db="EMBL/GenBank/DDBJ databases">
        <title>Section-level genome sequencing and comparative genomics of Aspergillus sections Usti and Cavernicolus.</title>
        <authorList>
            <consortium name="Lawrence Berkeley National Laboratory"/>
            <person name="Nybo J.L."/>
            <person name="Vesth T.C."/>
            <person name="Theobald S."/>
            <person name="Frisvad J.C."/>
            <person name="Larsen T.O."/>
            <person name="Kjaerboelling I."/>
            <person name="Rothschild-Mancinelli K."/>
            <person name="Lyhne E.K."/>
            <person name="Kogle M.E."/>
            <person name="Barry K."/>
            <person name="Clum A."/>
            <person name="Na H."/>
            <person name="Ledsgaard L."/>
            <person name="Lin J."/>
            <person name="Lipzen A."/>
            <person name="Kuo A."/>
            <person name="Riley R."/>
            <person name="Mondo S."/>
            <person name="Labutti K."/>
            <person name="Haridas S."/>
            <person name="Pangalinan J."/>
            <person name="Salamov A.A."/>
            <person name="Simmons B.A."/>
            <person name="Magnuson J.K."/>
            <person name="Chen J."/>
            <person name="Drula E."/>
            <person name="Henrissat B."/>
            <person name="Wiebenga A."/>
            <person name="Lubbers R.J."/>
            <person name="Gomes A.C."/>
            <person name="Makela M.R."/>
            <person name="Stajich J."/>
            <person name="Grigoriev I.V."/>
            <person name="Mortensen U.H."/>
            <person name="De Vries R.P."/>
            <person name="Baker S.E."/>
            <person name="Andersen M.R."/>
        </authorList>
    </citation>
    <scope>NUCLEOTIDE SEQUENCE [LARGE SCALE GENOMIC DNA]</scope>
    <source>
        <strain evidence="1 2">CBS 123904</strain>
    </source>
</reference>
<sequence length="138" mass="14658">MSKAEKQHADYTVASIYTLPLKAAAARTMLDETHPNRRATRTVYGTVSAAVVVSQLLSTFTRIEFGLLLGIGGGIPKTVNNDMWLGDIIVSKPTSDGTSGVIAYDSGKRTTGDGDLQLSAVLNRPPQLLLNAVSQLQA</sequence>
<gene>
    <name evidence="1" type="ORF">BJY01DRAFT_231197</name>
</gene>
<dbReference type="Gene3D" id="3.40.50.1580">
    <property type="entry name" value="Nucleoside phosphorylase domain"/>
    <property type="match status" value="1"/>
</dbReference>
<name>A0ABR4KY52_9EURO</name>
<dbReference type="InterPro" id="IPR053137">
    <property type="entry name" value="NLR-like"/>
</dbReference>
<proteinExistence type="predicted"/>
<dbReference type="PANTHER" id="PTHR46082">
    <property type="entry name" value="ATP/GTP-BINDING PROTEIN-RELATED"/>
    <property type="match status" value="1"/>
</dbReference>
<dbReference type="SUPFAM" id="SSF53167">
    <property type="entry name" value="Purine and uridine phosphorylases"/>
    <property type="match status" value="1"/>
</dbReference>
<comment type="caution">
    <text evidence="1">The sequence shown here is derived from an EMBL/GenBank/DDBJ whole genome shotgun (WGS) entry which is preliminary data.</text>
</comment>
<dbReference type="Proteomes" id="UP001610446">
    <property type="component" value="Unassembled WGS sequence"/>
</dbReference>
<evidence type="ECO:0008006" key="3">
    <source>
        <dbReference type="Google" id="ProtNLM"/>
    </source>
</evidence>